<keyword evidence="3" id="KW-0547">Nucleotide-binding</keyword>
<evidence type="ECO:0000256" key="3">
    <source>
        <dbReference type="ARBA" id="ARBA00022741"/>
    </source>
</evidence>
<feature type="domain" description="PUM-HD" evidence="8">
    <location>
        <begin position="94"/>
        <end position="443"/>
    </location>
</feature>
<dbReference type="Pfam" id="PF00625">
    <property type="entry name" value="Guanylate_kin"/>
    <property type="match status" value="1"/>
</dbReference>
<dbReference type="InterPro" id="IPR017665">
    <property type="entry name" value="Guanylate_kinase"/>
</dbReference>
<accession>A0AAD5Y4S9</accession>
<dbReference type="PROSITE" id="PS50303">
    <property type="entry name" value="PUM_HD"/>
    <property type="match status" value="1"/>
</dbReference>
<dbReference type="CDD" id="cd00071">
    <property type="entry name" value="GMPK"/>
    <property type="match status" value="1"/>
</dbReference>
<dbReference type="InterPro" id="IPR033712">
    <property type="entry name" value="Pumilio_RNA-bd"/>
</dbReference>
<dbReference type="PANTHER" id="PTHR12537:SF48">
    <property type="entry name" value="MEIOTIC COILED-COIL PROTEIN 2"/>
    <property type="match status" value="1"/>
</dbReference>
<dbReference type="InterPro" id="IPR008145">
    <property type="entry name" value="GK/Ca_channel_bsu"/>
</dbReference>
<proteinExistence type="predicted"/>
<dbReference type="NCBIfam" id="TIGR03263">
    <property type="entry name" value="guanyl_kin"/>
    <property type="match status" value="1"/>
</dbReference>
<dbReference type="PROSITE" id="PS00856">
    <property type="entry name" value="GUANYLATE_KINASE_1"/>
    <property type="match status" value="1"/>
</dbReference>
<feature type="repeat" description="Pumilio" evidence="5">
    <location>
        <begin position="337"/>
        <end position="373"/>
    </location>
</feature>
<feature type="compositionally biased region" description="Basic and acidic residues" evidence="6">
    <location>
        <begin position="521"/>
        <end position="530"/>
    </location>
</feature>
<evidence type="ECO:0000256" key="6">
    <source>
        <dbReference type="SAM" id="MobiDB-lite"/>
    </source>
</evidence>
<evidence type="ECO:0000259" key="8">
    <source>
        <dbReference type="PROSITE" id="PS50303"/>
    </source>
</evidence>
<dbReference type="InterPro" id="IPR016024">
    <property type="entry name" value="ARM-type_fold"/>
</dbReference>
<evidence type="ECO:0000256" key="1">
    <source>
        <dbReference type="ARBA" id="ARBA00012961"/>
    </source>
</evidence>
<evidence type="ECO:0000313" key="9">
    <source>
        <dbReference type="EMBL" id="KAJ3252295.1"/>
    </source>
</evidence>
<dbReference type="InterPro" id="IPR001313">
    <property type="entry name" value="Pumilio_RNA-bd_rpt"/>
</dbReference>
<dbReference type="InterPro" id="IPR020590">
    <property type="entry name" value="Guanylate_kinase_CS"/>
</dbReference>
<evidence type="ECO:0000256" key="4">
    <source>
        <dbReference type="ARBA" id="ARBA00022840"/>
    </source>
</evidence>
<feature type="domain" description="Guanylate kinase-like" evidence="7">
    <location>
        <begin position="837"/>
        <end position="1014"/>
    </location>
</feature>
<evidence type="ECO:0000256" key="5">
    <source>
        <dbReference type="PROSITE-ProRule" id="PRU00317"/>
    </source>
</evidence>
<organism evidence="9 10">
    <name type="scientific">Boothiomyces macroporosus</name>
    <dbReference type="NCBI Taxonomy" id="261099"/>
    <lineage>
        <taxon>Eukaryota</taxon>
        <taxon>Fungi</taxon>
        <taxon>Fungi incertae sedis</taxon>
        <taxon>Chytridiomycota</taxon>
        <taxon>Chytridiomycota incertae sedis</taxon>
        <taxon>Chytridiomycetes</taxon>
        <taxon>Rhizophydiales</taxon>
        <taxon>Terramycetaceae</taxon>
        <taxon>Boothiomyces</taxon>
    </lineage>
</organism>
<comment type="caution">
    <text evidence="9">The sequence shown here is derived from an EMBL/GenBank/DDBJ whole genome shotgun (WGS) entry which is preliminary data.</text>
</comment>
<dbReference type="PROSITE" id="PS50052">
    <property type="entry name" value="GUANYLATE_KINASE_2"/>
    <property type="match status" value="1"/>
</dbReference>
<dbReference type="InterPro" id="IPR032675">
    <property type="entry name" value="LRR_dom_sf"/>
</dbReference>
<keyword evidence="2" id="KW-0677">Repeat</keyword>
<dbReference type="Pfam" id="PF00806">
    <property type="entry name" value="PUF"/>
    <property type="match status" value="7"/>
</dbReference>
<dbReference type="GO" id="GO:0005737">
    <property type="term" value="C:cytoplasm"/>
    <property type="evidence" value="ECO:0007669"/>
    <property type="project" value="TreeGrafter"/>
</dbReference>
<dbReference type="SMART" id="SM00072">
    <property type="entry name" value="GuKc"/>
    <property type="match status" value="1"/>
</dbReference>
<evidence type="ECO:0000256" key="2">
    <source>
        <dbReference type="ARBA" id="ARBA00022737"/>
    </source>
</evidence>
<feature type="repeat" description="Pumilio" evidence="5">
    <location>
        <begin position="154"/>
        <end position="189"/>
    </location>
</feature>
<dbReference type="GO" id="GO:0005524">
    <property type="term" value="F:ATP binding"/>
    <property type="evidence" value="ECO:0007669"/>
    <property type="project" value="UniProtKB-KW"/>
</dbReference>
<dbReference type="GO" id="GO:0010608">
    <property type="term" value="P:post-transcriptional regulation of gene expression"/>
    <property type="evidence" value="ECO:0007669"/>
    <property type="project" value="TreeGrafter"/>
</dbReference>
<dbReference type="InterPro" id="IPR033133">
    <property type="entry name" value="PUM-HD"/>
</dbReference>
<name>A0AAD5Y4S9_9FUNG</name>
<dbReference type="AlphaFoldDB" id="A0AAD5Y4S9"/>
<dbReference type="EMBL" id="JADGKB010000146">
    <property type="protein sequence ID" value="KAJ3252295.1"/>
    <property type="molecule type" value="Genomic_DNA"/>
</dbReference>
<dbReference type="GO" id="GO:0004385">
    <property type="term" value="F:GMP kinase activity"/>
    <property type="evidence" value="ECO:0007669"/>
    <property type="project" value="UniProtKB-EC"/>
</dbReference>
<dbReference type="PROSITE" id="PS51450">
    <property type="entry name" value="LRR"/>
    <property type="match status" value="3"/>
</dbReference>
<keyword evidence="4" id="KW-0067">ATP-binding</keyword>
<evidence type="ECO:0000259" key="7">
    <source>
        <dbReference type="PROSITE" id="PS50052"/>
    </source>
</evidence>
<dbReference type="GO" id="GO:0003730">
    <property type="term" value="F:mRNA 3'-UTR binding"/>
    <property type="evidence" value="ECO:0007669"/>
    <property type="project" value="TreeGrafter"/>
</dbReference>
<dbReference type="CDD" id="cd07920">
    <property type="entry name" value="Pumilio"/>
    <property type="match status" value="1"/>
</dbReference>
<protein>
    <recommendedName>
        <fullName evidence="1">guanylate kinase</fullName>
        <ecNumber evidence="1">2.7.4.8</ecNumber>
    </recommendedName>
</protein>
<feature type="repeat" description="Pumilio" evidence="5">
    <location>
        <begin position="190"/>
        <end position="225"/>
    </location>
</feature>
<feature type="compositionally biased region" description="Low complexity" evidence="6">
    <location>
        <begin position="484"/>
        <end position="493"/>
    </location>
</feature>
<feature type="repeat" description="Pumilio" evidence="5">
    <location>
        <begin position="266"/>
        <end position="301"/>
    </location>
</feature>
<gene>
    <name evidence="9" type="ORF">HK103_001640</name>
</gene>
<dbReference type="InterPro" id="IPR027417">
    <property type="entry name" value="P-loop_NTPase"/>
</dbReference>
<dbReference type="InterPro" id="IPR008144">
    <property type="entry name" value="Guanylate_kin-like_dom"/>
</dbReference>
<reference evidence="9" key="1">
    <citation type="submission" date="2020-05" db="EMBL/GenBank/DDBJ databases">
        <title>Phylogenomic resolution of chytrid fungi.</title>
        <authorList>
            <person name="Stajich J.E."/>
            <person name="Amses K."/>
            <person name="Simmons R."/>
            <person name="Seto K."/>
            <person name="Myers J."/>
            <person name="Bonds A."/>
            <person name="Quandt C.A."/>
            <person name="Barry K."/>
            <person name="Liu P."/>
            <person name="Grigoriev I."/>
            <person name="Longcore J.E."/>
            <person name="James T.Y."/>
        </authorList>
    </citation>
    <scope>NUCLEOTIDE SEQUENCE</scope>
    <source>
        <strain evidence="9">PLAUS21</strain>
    </source>
</reference>
<evidence type="ECO:0000313" key="10">
    <source>
        <dbReference type="Proteomes" id="UP001210925"/>
    </source>
</evidence>
<dbReference type="Proteomes" id="UP001210925">
    <property type="component" value="Unassembled WGS sequence"/>
</dbReference>
<dbReference type="InterPro" id="IPR011989">
    <property type="entry name" value="ARM-like"/>
</dbReference>
<dbReference type="PANTHER" id="PTHR12537">
    <property type="entry name" value="RNA BINDING PROTEIN PUMILIO-RELATED"/>
    <property type="match status" value="1"/>
</dbReference>
<dbReference type="SUPFAM" id="SSF48371">
    <property type="entry name" value="ARM repeat"/>
    <property type="match status" value="1"/>
</dbReference>
<feature type="region of interest" description="Disordered" evidence="6">
    <location>
        <begin position="1"/>
        <end position="50"/>
    </location>
</feature>
<keyword evidence="10" id="KW-1185">Reference proteome</keyword>
<dbReference type="Gene3D" id="3.40.50.300">
    <property type="entry name" value="P-loop containing nucleotide triphosphate hydrolases"/>
    <property type="match status" value="1"/>
</dbReference>
<dbReference type="SUPFAM" id="SSF52540">
    <property type="entry name" value="P-loop containing nucleoside triphosphate hydrolases"/>
    <property type="match status" value="1"/>
</dbReference>
<dbReference type="Gene3D" id="1.25.10.10">
    <property type="entry name" value="Leucine-rich Repeat Variant"/>
    <property type="match status" value="1"/>
</dbReference>
<feature type="repeat" description="Pumilio" evidence="5">
    <location>
        <begin position="377"/>
        <end position="417"/>
    </location>
</feature>
<dbReference type="PROSITE" id="PS50302">
    <property type="entry name" value="PUM"/>
    <property type="match status" value="5"/>
</dbReference>
<sequence>MPRQQETYPLKMKSEPVVPRMEERPFIPLSQSESFWNPKAEPKRSGSDPELASADYFRQIWSPINTTVPRAPVKSMSSSSLPGLQEVNYNDPQILNNTLANFNSQSFNDTKEYKTTFKNLVEKIVKTNDQPCSIFLQQRLRVENHEVKSLIFDAIMGHVLSLMKNRFGNFLIQCCLECGTDEQIQALCSKMRGHVVQLSCDRFGCHVMQKAIEKLGQDVKLMLISELFQSIPETFTHRFACHVWQRVFEIKWNPGTPSIMDYIQSSVVGQWATIANDENGSLVVQCIFEHCSQQEKLQVINEIFACTADIAKGQWGNWVIQHILEHGLSSEQNHIISVVLENVFEMSIDQYASKVVEKCVKIASKRDLQQFVEEIIKVESDRECPYILSMMNNQYGNYVVQNVLSVAESSQRESCVKLLAPHIPVLRASKYGQRVASLCEKYIRLAQHKFNPQSMINNTGYNIVLTFSTETTRHRRMSIRSAKKASASRINSAEAGKPSVVASIPPQDLTDVVEPNASEAPNRESVERTVEELEEDEIKELVDVFQKRMELLPLPIDLLKQGLSEIGPSPDHLKSVYHKLSLPVDLSDNDLSESIVFEPAPFNLQDVNLSQNHILDIGDLSIHRFLTRLAFDDVSGLSECLNLKHLSFARNRVQDIAPLAGLPLKYLNIESNDVESMEIVKTLENLQELYASSNRIQSISCLESHKNISVLDLESNLIESPEMVSLLSTLPLLRHLKIALNPIENLLQISPEGENDFPIHDNAYYPPSFRLKTVFLVPRLTVLNSIPVTPEEKVASVNIYNPTTIVKISKQHQHQTKQQALAYARIKAEDLMRAKRLRPIVLCGPSGSGKRTLAARLLRDHPHIYGLSISHTTRKPRPGEEHGVHYWFVSKKEMMQMNQEGKFIEMVTLFGNMYGTSMESIDRVTEQGKICILALEYEGMMAIQKSSLKPRYIMITTSSIHILEQRLAKRVGNEDDHQQWVTKAKEAQNYEGIDHVIVNDDLEKAVAELESYCLDLYWKEFDQDD</sequence>
<dbReference type="EC" id="2.7.4.8" evidence="1"/>
<feature type="region of interest" description="Disordered" evidence="6">
    <location>
        <begin position="480"/>
        <end position="530"/>
    </location>
</feature>
<dbReference type="InterPro" id="IPR001611">
    <property type="entry name" value="Leu-rich_rpt"/>
</dbReference>
<dbReference type="SMART" id="SM00025">
    <property type="entry name" value="Pumilio"/>
    <property type="match status" value="7"/>
</dbReference>
<dbReference type="Gene3D" id="3.80.10.10">
    <property type="entry name" value="Ribonuclease Inhibitor"/>
    <property type="match status" value="2"/>
</dbReference>
<dbReference type="SMART" id="SM00365">
    <property type="entry name" value="LRR_SD22"/>
    <property type="match status" value="3"/>
</dbReference>
<dbReference type="SUPFAM" id="SSF52058">
    <property type="entry name" value="L domain-like"/>
    <property type="match status" value="1"/>
</dbReference>